<feature type="domain" description="SHSP" evidence="4">
    <location>
        <begin position="114"/>
        <end position="233"/>
    </location>
</feature>
<evidence type="ECO:0000259" key="4">
    <source>
        <dbReference type="PROSITE" id="PS01031"/>
    </source>
</evidence>
<dbReference type="GeneID" id="3807613"/>
<protein>
    <submittedName>
        <fullName evidence="6">HSP20-like chaperone, putative</fullName>
    </submittedName>
    <submittedName>
        <fullName evidence="5">Heat shock protein 20, putative</fullName>
    </submittedName>
</protein>
<dbReference type="InterPro" id="IPR031107">
    <property type="entry name" value="Small_HSP"/>
</dbReference>
<dbReference type="InterPro" id="IPR008978">
    <property type="entry name" value="HSP20-like_chaperone"/>
</dbReference>
<keyword evidence="1 5" id="KW-0346">Stress response</keyword>
<gene>
    <name evidence="6" type="ORF">PY17X_0612100</name>
    <name evidence="5" type="ORF">PYYM_0611200</name>
</gene>
<dbReference type="Proteomes" id="UP000072904">
    <property type="component" value="Chromosome 6"/>
</dbReference>
<dbReference type="KEGG" id="pyo:PY17X_0612100"/>
<sequence length="233" mass="27038">MFFFNSEKPKVIIETPTPPIVQDNIPVFLSPPLENKMYSSSYSYSNPLTGTYSTTQQNEYKYNVTKYTTKPHDNSQNVEYIKTFERPVELYYETIPLKTNTNNIFEINPSKEESNKITYNPRIEVYSTSDFVIIMMNIPGVSKENLNVELEKGLLKICGNKYKPKIEELEKNNEYHTKIIERVNEYYFCKIFQMPPAFSEGQSISCTLKDGELVLKILASELKTQKKVIQVTS</sequence>
<evidence type="ECO:0000256" key="3">
    <source>
        <dbReference type="RuleBase" id="RU003616"/>
    </source>
</evidence>
<evidence type="ECO:0000313" key="8">
    <source>
        <dbReference type="Proteomes" id="UP000072904"/>
    </source>
</evidence>
<dbReference type="Pfam" id="PF00011">
    <property type="entry name" value="HSP20"/>
    <property type="match status" value="1"/>
</dbReference>
<dbReference type="EMBL" id="LK934634">
    <property type="protein sequence ID" value="CDU16974.1"/>
    <property type="molecule type" value="Genomic_DNA"/>
</dbReference>
<organism evidence="5 8">
    <name type="scientific">Plasmodium yoelii</name>
    <dbReference type="NCBI Taxonomy" id="5861"/>
    <lineage>
        <taxon>Eukaryota</taxon>
        <taxon>Sar</taxon>
        <taxon>Alveolata</taxon>
        <taxon>Apicomplexa</taxon>
        <taxon>Aconoidasida</taxon>
        <taxon>Haemosporida</taxon>
        <taxon>Plasmodiidae</taxon>
        <taxon>Plasmodium</taxon>
        <taxon>Plasmodium (Vinckeia)</taxon>
    </lineage>
</organism>
<evidence type="ECO:0000256" key="2">
    <source>
        <dbReference type="PROSITE-ProRule" id="PRU00285"/>
    </source>
</evidence>
<dbReference type="SUPFAM" id="SSF49764">
    <property type="entry name" value="HSP20-like chaperones"/>
    <property type="match status" value="1"/>
</dbReference>
<reference evidence="6" key="4">
    <citation type="submission" date="2019-05" db="EMBL/GenBank/DDBJ databases">
        <authorList>
            <consortium name="Pathogen Informatics"/>
        </authorList>
    </citation>
    <scope>NUCLEOTIDE SEQUENCE</scope>
    <source>
        <strain evidence="6">17X</strain>
    </source>
</reference>
<proteinExistence type="inferred from homology"/>
<dbReference type="AlphaFoldDB" id="A0A077Y1J5"/>
<dbReference type="VEuPathDB" id="PlasmoDB:PY17X_0612100"/>
<dbReference type="OrthoDB" id="1431247at2759"/>
<evidence type="ECO:0000256" key="1">
    <source>
        <dbReference type="ARBA" id="ARBA00023016"/>
    </source>
</evidence>
<dbReference type="PROSITE" id="PS01031">
    <property type="entry name" value="SHSP"/>
    <property type="match status" value="1"/>
</dbReference>
<dbReference type="VEuPathDB" id="PlasmoDB:PYYM_0611200"/>
<dbReference type="EMBL" id="LM993660">
    <property type="protein sequence ID" value="VTZ75322.1"/>
    <property type="molecule type" value="Genomic_DNA"/>
</dbReference>
<dbReference type="Proteomes" id="UP000072874">
    <property type="component" value="Chromosome 6"/>
</dbReference>
<dbReference type="CDD" id="cd06464">
    <property type="entry name" value="ACD_sHsps-like"/>
    <property type="match status" value="1"/>
</dbReference>
<dbReference type="InterPro" id="IPR002068">
    <property type="entry name" value="A-crystallin/Hsp20_dom"/>
</dbReference>
<dbReference type="VEuPathDB" id="PlasmoDB:PY02428"/>
<name>A0A077Y1J5_PLAYE</name>
<evidence type="ECO:0000313" key="7">
    <source>
        <dbReference type="Proteomes" id="UP000072874"/>
    </source>
</evidence>
<dbReference type="Gene3D" id="2.60.40.790">
    <property type="match status" value="1"/>
</dbReference>
<reference evidence="7 8" key="1">
    <citation type="journal article" date="2014" name="BMC Biol.">
        <title>A comprehensive evaluation of rodent malaria parasite genomes and gene expression.</title>
        <authorList>
            <person name="Otto T.D."/>
            <person name="Bohme U."/>
            <person name="Jackson A.P."/>
            <person name="Hunt M."/>
            <person name="Franke-Fayard B."/>
            <person name="Hoeijmakers W.A."/>
            <person name="Religa A.A."/>
            <person name="Robertson L."/>
            <person name="Sanders M."/>
            <person name="Ogun S.A."/>
            <person name="Cunningham D."/>
            <person name="Erhart A."/>
            <person name="Billker O."/>
            <person name="Khan S.M."/>
            <person name="Stunnenberg H.G."/>
            <person name="Langhorne J."/>
            <person name="Holder A.A."/>
            <person name="Waters A.P."/>
            <person name="Newbold C.I."/>
            <person name="Pain A."/>
            <person name="Berriman M."/>
            <person name="Janse C.J."/>
        </authorList>
    </citation>
    <scope>NUCLEOTIDE SEQUENCE [LARGE SCALE GENOMIC DNA]</scope>
    <source>
        <strain evidence="6 7">17X</strain>
        <strain evidence="5 8">YM</strain>
    </source>
</reference>
<dbReference type="VEuPathDB" id="PlasmoDB:Py17XNL_000600673"/>
<reference evidence="6" key="3">
    <citation type="submission" date="2014-05" db="EMBL/GenBank/DDBJ databases">
        <authorList>
            <person name="Aslett M.A."/>
            <person name="De Silva N."/>
        </authorList>
    </citation>
    <scope>NUCLEOTIDE SEQUENCE</scope>
    <source>
        <strain evidence="6">17X</strain>
    </source>
</reference>
<comment type="similarity">
    <text evidence="2 3">Belongs to the small heat shock protein (HSP20) family.</text>
</comment>
<evidence type="ECO:0000313" key="6">
    <source>
        <dbReference type="EMBL" id="VTZ75322.1"/>
    </source>
</evidence>
<dbReference type="OMA" id="ITYNPRI"/>
<dbReference type="PANTHER" id="PTHR11527">
    <property type="entry name" value="HEAT-SHOCK PROTEIN 20 FAMILY MEMBER"/>
    <property type="match status" value="1"/>
</dbReference>
<dbReference type="RefSeq" id="XP_730306.2">
    <property type="nucleotide sequence ID" value="XM_725213.2"/>
</dbReference>
<reference evidence="5" key="2">
    <citation type="submission" date="2014-05" db="EMBL/GenBank/DDBJ databases">
        <authorList>
            <person name="Aslett A.Martin."/>
            <person name="De Silva Nishadi"/>
        </authorList>
    </citation>
    <scope>NUCLEOTIDE SEQUENCE</scope>
    <source>
        <strain evidence="5">YM</strain>
    </source>
</reference>
<accession>A0A077Y1J5</accession>
<evidence type="ECO:0000313" key="5">
    <source>
        <dbReference type="EMBL" id="CDU16974.1"/>
    </source>
</evidence>